<proteinExistence type="inferred from homology"/>
<protein>
    <submittedName>
        <fullName evidence="5">Uncharacterized protein</fullName>
    </submittedName>
</protein>
<dbReference type="InParanoid" id="A0A423XN82"/>
<sequence>MGSIDSKSQNELTILVTGFGPFKDQYPRNPSWDIASSLPEYLPPLNAKSSTSVRSSSEALPPVRIIVHPEPVRVTYSAVRELIPKLWAGGHTGVSKIDYVLHIGMASTTKQYVLEQVGHRDNYTLLDLDEKLPEQNPAAEDYPWHGVPAQLTTELDVVDIRRRWASYLPSCVYTDVRHTKSDLTLKISQDAGHFLCDYIYFNSLAACYKAQERRRVAFLHVPAVRSVPASLYQESIDLGREIAIQLLRSIVESELASPNLTAEAAL</sequence>
<organism evidence="5 6">
    <name type="scientific">Cytospora leucostoma</name>
    <dbReference type="NCBI Taxonomy" id="1230097"/>
    <lineage>
        <taxon>Eukaryota</taxon>
        <taxon>Fungi</taxon>
        <taxon>Dikarya</taxon>
        <taxon>Ascomycota</taxon>
        <taxon>Pezizomycotina</taxon>
        <taxon>Sordariomycetes</taxon>
        <taxon>Sordariomycetidae</taxon>
        <taxon>Diaporthales</taxon>
        <taxon>Cytosporaceae</taxon>
        <taxon>Cytospora</taxon>
    </lineage>
</organism>
<gene>
    <name evidence="5" type="ORF">VPNG_00183</name>
</gene>
<accession>A0A423XN82</accession>
<dbReference type="GO" id="GO:0006508">
    <property type="term" value="P:proteolysis"/>
    <property type="evidence" value="ECO:0007669"/>
    <property type="project" value="UniProtKB-KW"/>
</dbReference>
<dbReference type="PANTHER" id="PTHR23402:SF1">
    <property type="entry name" value="PYROGLUTAMYL-PEPTIDASE I"/>
    <property type="match status" value="1"/>
</dbReference>
<evidence type="ECO:0000256" key="4">
    <source>
        <dbReference type="ARBA" id="ARBA00022807"/>
    </source>
</evidence>
<dbReference type="EMBL" id="LKEB01000001">
    <property type="protein sequence ID" value="ROW18113.1"/>
    <property type="molecule type" value="Genomic_DNA"/>
</dbReference>
<name>A0A423XN82_9PEZI</name>
<dbReference type="Proteomes" id="UP000285146">
    <property type="component" value="Unassembled WGS sequence"/>
</dbReference>
<evidence type="ECO:0000256" key="1">
    <source>
        <dbReference type="ARBA" id="ARBA00006641"/>
    </source>
</evidence>
<keyword evidence="6" id="KW-1185">Reference proteome</keyword>
<evidence type="ECO:0000256" key="3">
    <source>
        <dbReference type="ARBA" id="ARBA00022801"/>
    </source>
</evidence>
<keyword evidence="4" id="KW-0788">Thiol protease</keyword>
<dbReference type="InterPro" id="IPR036440">
    <property type="entry name" value="Peptidase_C15-like_sf"/>
</dbReference>
<dbReference type="AlphaFoldDB" id="A0A423XN82"/>
<evidence type="ECO:0000313" key="6">
    <source>
        <dbReference type="Proteomes" id="UP000285146"/>
    </source>
</evidence>
<keyword evidence="2" id="KW-0645">Protease</keyword>
<dbReference type="InterPro" id="IPR016125">
    <property type="entry name" value="Peptidase_C15-like"/>
</dbReference>
<evidence type="ECO:0000256" key="2">
    <source>
        <dbReference type="ARBA" id="ARBA00022670"/>
    </source>
</evidence>
<dbReference type="SUPFAM" id="SSF53182">
    <property type="entry name" value="Pyrrolidone carboxyl peptidase (pyroglutamate aminopeptidase)"/>
    <property type="match status" value="1"/>
</dbReference>
<reference evidence="5 6" key="1">
    <citation type="submission" date="2015-09" db="EMBL/GenBank/DDBJ databases">
        <title>Host preference determinants of Valsa canker pathogens revealed by comparative genomics.</title>
        <authorList>
            <person name="Yin Z."/>
            <person name="Huang L."/>
        </authorList>
    </citation>
    <scope>NUCLEOTIDE SEQUENCE [LARGE SCALE GENOMIC DNA]</scope>
    <source>
        <strain evidence="5 6">SXYLt</strain>
    </source>
</reference>
<dbReference type="OrthoDB" id="407146at2759"/>
<evidence type="ECO:0000313" key="5">
    <source>
        <dbReference type="EMBL" id="ROW18113.1"/>
    </source>
</evidence>
<dbReference type="Gene3D" id="3.40.630.20">
    <property type="entry name" value="Peptidase C15, pyroglutamyl peptidase I-like"/>
    <property type="match status" value="1"/>
</dbReference>
<dbReference type="PANTHER" id="PTHR23402">
    <property type="entry name" value="PROTEASE FAMILY C15 PYROGLUTAMYL-PEPTIDASE I-RELATED"/>
    <property type="match status" value="1"/>
</dbReference>
<comment type="caution">
    <text evidence="5">The sequence shown here is derived from an EMBL/GenBank/DDBJ whole genome shotgun (WGS) entry which is preliminary data.</text>
</comment>
<keyword evidence="3" id="KW-0378">Hydrolase</keyword>
<comment type="similarity">
    <text evidence="1">Belongs to the peptidase C15 family.</text>
</comment>
<dbReference type="GO" id="GO:0008234">
    <property type="term" value="F:cysteine-type peptidase activity"/>
    <property type="evidence" value="ECO:0007669"/>
    <property type="project" value="UniProtKB-KW"/>
</dbReference>